<dbReference type="Proteomes" id="UP000242763">
    <property type="component" value="Unassembled WGS sequence"/>
</dbReference>
<dbReference type="EMBL" id="FORF01000004">
    <property type="protein sequence ID" value="SFI60979.1"/>
    <property type="molecule type" value="Genomic_DNA"/>
</dbReference>
<evidence type="ECO:0000313" key="1">
    <source>
        <dbReference type="EMBL" id="SFI60979.1"/>
    </source>
</evidence>
<proteinExistence type="predicted"/>
<gene>
    <name evidence="1" type="ORF">SAMN03080618_00900</name>
</gene>
<dbReference type="Gene3D" id="3.30.2000.30">
    <property type="match status" value="1"/>
</dbReference>
<evidence type="ECO:0008006" key="3">
    <source>
        <dbReference type="Google" id="ProtNLM"/>
    </source>
</evidence>
<dbReference type="STRING" id="1121003.SAMN03080618_00900"/>
<sequence>MTSPALELQQAVFVALSGDAALVAMLGPDRIHDHAPASVAFPYITFGRSAVEDWSTTTEDGSEHLFSLHVWSKADGKKQALEIMELARAALHDASLVLASHRLVNLRAEAAEVRFNDDHAVYHGVVRFRAITENGQ</sequence>
<dbReference type="OrthoDB" id="7630456at2"/>
<dbReference type="Pfam" id="PF11367">
    <property type="entry name" value="Tail_completion_gp17"/>
    <property type="match status" value="1"/>
</dbReference>
<name>A0A1I3JL23_9HYPH</name>
<dbReference type="InterPro" id="IPR021508">
    <property type="entry name" value="Gp17-like"/>
</dbReference>
<dbReference type="InterPro" id="IPR053745">
    <property type="entry name" value="Viral_Tail_Comp_sf"/>
</dbReference>
<dbReference type="RefSeq" id="WP_091519135.1">
    <property type="nucleotide sequence ID" value="NZ_FORF01000004.1"/>
</dbReference>
<reference evidence="2" key="1">
    <citation type="submission" date="2016-10" db="EMBL/GenBank/DDBJ databases">
        <authorList>
            <person name="Varghese N."/>
            <person name="Submissions S."/>
        </authorList>
    </citation>
    <scope>NUCLEOTIDE SEQUENCE [LARGE SCALE GENOMIC DNA]</scope>
    <source>
        <strain evidence="2">DSM 21857</strain>
    </source>
</reference>
<evidence type="ECO:0000313" key="2">
    <source>
        <dbReference type="Proteomes" id="UP000242763"/>
    </source>
</evidence>
<protein>
    <recommendedName>
        <fullName evidence="3">DUF3168 domain-containing protein</fullName>
    </recommendedName>
</protein>
<organism evidence="1 2">
    <name type="scientific">Aquamicrobium aerolatum DSM 21857</name>
    <dbReference type="NCBI Taxonomy" id="1121003"/>
    <lineage>
        <taxon>Bacteria</taxon>
        <taxon>Pseudomonadati</taxon>
        <taxon>Pseudomonadota</taxon>
        <taxon>Alphaproteobacteria</taxon>
        <taxon>Hyphomicrobiales</taxon>
        <taxon>Phyllobacteriaceae</taxon>
        <taxon>Aerobium</taxon>
    </lineage>
</organism>
<keyword evidence="2" id="KW-1185">Reference proteome</keyword>
<dbReference type="AlphaFoldDB" id="A0A1I3JL23"/>
<accession>A0A1I3JL23</accession>